<dbReference type="PROSITE" id="PS00636">
    <property type="entry name" value="DNAJ_1"/>
    <property type="match status" value="1"/>
</dbReference>
<feature type="compositionally biased region" description="Basic and acidic residues" evidence="1">
    <location>
        <begin position="22"/>
        <end position="43"/>
    </location>
</feature>
<dbReference type="AlphaFoldDB" id="A0A2C6KWD1"/>
<dbReference type="InterPro" id="IPR056453">
    <property type="entry name" value="HTH_DNAJC9"/>
</dbReference>
<dbReference type="CDD" id="cd06257">
    <property type="entry name" value="DnaJ"/>
    <property type="match status" value="1"/>
</dbReference>
<dbReference type="PRINTS" id="PR00625">
    <property type="entry name" value="JDOMAIN"/>
</dbReference>
<evidence type="ECO:0000313" key="3">
    <source>
        <dbReference type="EMBL" id="PHJ20276.1"/>
    </source>
</evidence>
<dbReference type="PANTHER" id="PTHR44144:SF1">
    <property type="entry name" value="DNAJ HOMOLOG SUBFAMILY C MEMBER 9"/>
    <property type="match status" value="1"/>
</dbReference>
<name>A0A2C6KWD1_9APIC</name>
<dbReference type="PROSITE" id="PS50076">
    <property type="entry name" value="DNAJ_2"/>
    <property type="match status" value="1"/>
</dbReference>
<evidence type="ECO:0000259" key="2">
    <source>
        <dbReference type="PROSITE" id="PS50076"/>
    </source>
</evidence>
<dbReference type="SUPFAM" id="SSF46565">
    <property type="entry name" value="Chaperone J-domain"/>
    <property type="match status" value="1"/>
</dbReference>
<dbReference type="EMBL" id="MIGC01002915">
    <property type="protein sequence ID" value="PHJ20276.1"/>
    <property type="molecule type" value="Genomic_DNA"/>
</dbReference>
<evidence type="ECO:0000256" key="1">
    <source>
        <dbReference type="SAM" id="MobiDB-lite"/>
    </source>
</evidence>
<dbReference type="Pfam" id="PF00226">
    <property type="entry name" value="DnaJ"/>
    <property type="match status" value="2"/>
</dbReference>
<keyword evidence="4" id="KW-1185">Reference proteome</keyword>
<proteinExistence type="predicted"/>
<dbReference type="Pfam" id="PF23302">
    <property type="entry name" value="HTH_DNAJC9"/>
    <property type="match status" value="1"/>
</dbReference>
<evidence type="ECO:0000313" key="4">
    <source>
        <dbReference type="Proteomes" id="UP000221165"/>
    </source>
</evidence>
<feature type="region of interest" description="Disordered" evidence="1">
    <location>
        <begin position="250"/>
        <end position="276"/>
    </location>
</feature>
<dbReference type="Gene3D" id="1.10.287.110">
    <property type="entry name" value="DnaJ domain"/>
    <property type="match status" value="1"/>
</dbReference>
<dbReference type="VEuPathDB" id="ToxoDB:CSUI_005890"/>
<dbReference type="Proteomes" id="UP000221165">
    <property type="component" value="Unassembled WGS sequence"/>
</dbReference>
<dbReference type="OrthoDB" id="445556at2759"/>
<dbReference type="RefSeq" id="XP_067921966.1">
    <property type="nucleotide sequence ID" value="XM_068066057.1"/>
</dbReference>
<dbReference type="PANTHER" id="PTHR44144">
    <property type="entry name" value="DNAJ HOMOLOG SUBFAMILY C MEMBER 9"/>
    <property type="match status" value="1"/>
</dbReference>
<feature type="compositionally biased region" description="Basic residues" evidence="1">
    <location>
        <begin position="325"/>
        <end position="335"/>
    </location>
</feature>
<feature type="region of interest" description="Disordered" evidence="1">
    <location>
        <begin position="1"/>
        <end position="51"/>
    </location>
</feature>
<feature type="domain" description="J" evidence="2">
    <location>
        <begin position="50"/>
        <end position="140"/>
    </location>
</feature>
<sequence>MARRTKKTAAGPGVSTPSPDSPSKKGEKSHSDKHQRNSQKDESSSNNRTRLYDLLRIKPEATQIEITKSYRALALLLHPDKVAQKLQQEESTAEGEKKKKKGGKSFEELKEEATRHFQELQAAYEVLKDPKRRKIYDETGSTGETSGETYEEAYAYYRRVYPEFDVADIEKYREKYLESEEEIQDILDFCIKFDGDLTHFFEYIPFSEKEHLSRYLNILDDLVKSKKVKKTKKFESTLQQMEAQAEKLAALTEKESKKSQQQQQSKKKSSKKNANGDEGLADLVLAIQANRAKRAQRAQDLFARIEAKYGAMDEEEADSDEGRQKNGKNKKRRKN</sequence>
<protein>
    <recommendedName>
        <fullName evidence="2">J domain-containing protein</fullName>
    </recommendedName>
</protein>
<accession>A0A2C6KWD1</accession>
<dbReference type="InterPro" id="IPR018253">
    <property type="entry name" value="DnaJ_domain_CS"/>
</dbReference>
<dbReference type="GO" id="GO:0005634">
    <property type="term" value="C:nucleus"/>
    <property type="evidence" value="ECO:0007669"/>
    <property type="project" value="TreeGrafter"/>
</dbReference>
<dbReference type="GO" id="GO:0005737">
    <property type="term" value="C:cytoplasm"/>
    <property type="evidence" value="ECO:0007669"/>
    <property type="project" value="TreeGrafter"/>
</dbReference>
<comment type="caution">
    <text evidence="3">The sequence shown here is derived from an EMBL/GenBank/DDBJ whole genome shotgun (WGS) entry which is preliminary data.</text>
</comment>
<organism evidence="3 4">
    <name type="scientific">Cystoisospora suis</name>
    <dbReference type="NCBI Taxonomy" id="483139"/>
    <lineage>
        <taxon>Eukaryota</taxon>
        <taxon>Sar</taxon>
        <taxon>Alveolata</taxon>
        <taxon>Apicomplexa</taxon>
        <taxon>Conoidasida</taxon>
        <taxon>Coccidia</taxon>
        <taxon>Eucoccidiorida</taxon>
        <taxon>Eimeriorina</taxon>
        <taxon>Sarcocystidae</taxon>
        <taxon>Cystoisospora</taxon>
    </lineage>
</organism>
<dbReference type="GO" id="GO:0031072">
    <property type="term" value="F:heat shock protein binding"/>
    <property type="evidence" value="ECO:0007669"/>
    <property type="project" value="TreeGrafter"/>
</dbReference>
<dbReference type="SMART" id="SM00271">
    <property type="entry name" value="DnaJ"/>
    <property type="match status" value="1"/>
</dbReference>
<feature type="region of interest" description="Disordered" evidence="1">
    <location>
        <begin position="309"/>
        <end position="335"/>
    </location>
</feature>
<dbReference type="InterPro" id="IPR052594">
    <property type="entry name" value="J_domain-containing_protein"/>
</dbReference>
<reference evidence="3 4" key="1">
    <citation type="journal article" date="2017" name="Int. J. Parasitol.">
        <title>The genome of the protozoan parasite Cystoisospora suis and a reverse vaccinology approach to identify vaccine candidates.</title>
        <authorList>
            <person name="Palmieri N."/>
            <person name="Shrestha A."/>
            <person name="Ruttkowski B."/>
            <person name="Beck T."/>
            <person name="Vogl C."/>
            <person name="Tomley F."/>
            <person name="Blake D.P."/>
            <person name="Joachim A."/>
        </authorList>
    </citation>
    <scope>NUCLEOTIDE SEQUENCE [LARGE SCALE GENOMIC DNA]</scope>
    <source>
        <strain evidence="3 4">Wien I</strain>
    </source>
</reference>
<dbReference type="InterPro" id="IPR001623">
    <property type="entry name" value="DnaJ_domain"/>
</dbReference>
<gene>
    <name evidence="3" type="ORF">CSUI_005890</name>
</gene>
<dbReference type="GeneID" id="94429268"/>
<dbReference type="InterPro" id="IPR036869">
    <property type="entry name" value="J_dom_sf"/>
</dbReference>